<gene>
    <name evidence="9" type="ORF">NATSA_00045</name>
</gene>
<evidence type="ECO:0000256" key="7">
    <source>
        <dbReference type="ARBA" id="ARBA00023136"/>
    </source>
</evidence>
<sequence>MSKAATFLTSQVGRKIATGVTGIGLVLFIIVHLLGNLAYFAGPEAINTYSHTLHQMGPILWIVRLGLLAFFLYHAWLGISIWLEKRRARPEGYQVYASRGGASKQNWSSRSMIITGVLLLLFVITHLNTFAFHDFSYIEHGGVEMHNVHERLTEVFAQPLYTVYYVAIMILLGMHLRHGVWSAFQSLGWMSRNTNPIIYSVALVLAVIIAIGFIGLPVSIYFGLV</sequence>
<evidence type="ECO:0000313" key="9">
    <source>
        <dbReference type="EMBL" id="MBP3191041.1"/>
    </source>
</evidence>
<keyword evidence="10" id="KW-1185">Reference proteome</keyword>
<accession>A0A8J7UU27</accession>
<feature type="transmembrane region" description="Helical" evidence="8">
    <location>
        <begin position="155"/>
        <end position="176"/>
    </location>
</feature>
<keyword evidence="5 8" id="KW-1133">Transmembrane helix</keyword>
<dbReference type="Gene3D" id="1.20.1300.10">
    <property type="entry name" value="Fumarate reductase/succinate dehydrogenase, transmembrane subunit"/>
    <property type="match status" value="1"/>
</dbReference>
<feature type="transmembrane region" description="Helical" evidence="8">
    <location>
        <begin position="113"/>
        <end position="135"/>
    </location>
</feature>
<evidence type="ECO:0000256" key="1">
    <source>
        <dbReference type="ARBA" id="ARBA00004370"/>
    </source>
</evidence>
<name>A0A8J7UU27_9BACT</name>
<evidence type="ECO:0000256" key="5">
    <source>
        <dbReference type="ARBA" id="ARBA00022989"/>
    </source>
</evidence>
<dbReference type="Pfam" id="PF01127">
    <property type="entry name" value="Sdh_cyt"/>
    <property type="match status" value="1"/>
</dbReference>
<dbReference type="Proteomes" id="UP000673975">
    <property type="component" value="Unassembled WGS sequence"/>
</dbReference>
<dbReference type="InterPro" id="IPR011138">
    <property type="entry name" value="Cytochrome_b-558"/>
</dbReference>
<keyword evidence="2" id="KW-0349">Heme</keyword>
<evidence type="ECO:0000313" key="10">
    <source>
        <dbReference type="Proteomes" id="UP000673975"/>
    </source>
</evidence>
<comment type="subcellular location">
    <subcellularLocation>
        <location evidence="1">Membrane</location>
    </subcellularLocation>
</comment>
<feature type="transmembrane region" description="Helical" evidence="8">
    <location>
        <begin position="197"/>
        <end position="222"/>
    </location>
</feature>
<keyword evidence="3 8" id="KW-0812">Transmembrane</keyword>
<keyword evidence="6" id="KW-0408">Iron</keyword>
<dbReference type="RefSeq" id="WP_210509281.1">
    <property type="nucleotide sequence ID" value="NZ_JAFIDN010000001.1"/>
</dbReference>
<evidence type="ECO:0000256" key="3">
    <source>
        <dbReference type="ARBA" id="ARBA00022692"/>
    </source>
</evidence>
<dbReference type="InterPro" id="IPR034804">
    <property type="entry name" value="SQR/QFR_C/D"/>
</dbReference>
<dbReference type="AlphaFoldDB" id="A0A8J7UU27"/>
<dbReference type="EMBL" id="JAFIDN010000001">
    <property type="protein sequence ID" value="MBP3191041.1"/>
    <property type="molecule type" value="Genomic_DNA"/>
</dbReference>
<dbReference type="GO" id="GO:0016020">
    <property type="term" value="C:membrane"/>
    <property type="evidence" value="ECO:0007669"/>
    <property type="project" value="UniProtKB-SubCell"/>
</dbReference>
<proteinExistence type="predicted"/>
<dbReference type="SUPFAM" id="SSF81343">
    <property type="entry name" value="Fumarate reductase respiratory complex transmembrane subunits"/>
    <property type="match status" value="1"/>
</dbReference>
<comment type="caution">
    <text evidence="9">The sequence shown here is derived from an EMBL/GenBank/DDBJ whole genome shotgun (WGS) entry which is preliminary data.</text>
</comment>
<feature type="transmembrane region" description="Helical" evidence="8">
    <location>
        <begin position="61"/>
        <end position="83"/>
    </location>
</feature>
<evidence type="ECO:0000256" key="4">
    <source>
        <dbReference type="ARBA" id="ARBA00022723"/>
    </source>
</evidence>
<reference evidence="9" key="1">
    <citation type="submission" date="2021-02" db="EMBL/GenBank/DDBJ databases">
        <title>Natronogracilivirga saccharolytica gen. nov. sp. nov. a new anaerobic, haloalkiliphilic carbohydrate-fermenting bacterium from soda lake and proposing of Cyclonatronumiaceae fam. nov. in the phylum Balneolaeota.</title>
        <authorList>
            <person name="Zhilina T.N."/>
            <person name="Sorokin D.Y."/>
            <person name="Zavarzina D.G."/>
            <person name="Toshchakov S.V."/>
            <person name="Kublanov I.V."/>
        </authorList>
    </citation>
    <scope>NUCLEOTIDE SEQUENCE</scope>
    <source>
        <strain evidence="9">Z-1702</strain>
    </source>
</reference>
<dbReference type="InterPro" id="IPR000701">
    <property type="entry name" value="SuccDH_FuR_B_TM-su"/>
</dbReference>
<keyword evidence="7 8" id="KW-0472">Membrane</keyword>
<evidence type="ECO:0000256" key="6">
    <source>
        <dbReference type="ARBA" id="ARBA00023004"/>
    </source>
</evidence>
<dbReference type="GO" id="GO:0046872">
    <property type="term" value="F:metal ion binding"/>
    <property type="evidence" value="ECO:0007669"/>
    <property type="project" value="UniProtKB-KW"/>
</dbReference>
<protein>
    <submittedName>
        <fullName evidence="9">Succinate dehydrogenase cytochrome b subunit</fullName>
    </submittedName>
</protein>
<keyword evidence="4" id="KW-0479">Metal-binding</keyword>
<feature type="transmembrane region" description="Helical" evidence="8">
    <location>
        <begin position="20"/>
        <end position="41"/>
    </location>
</feature>
<evidence type="ECO:0000256" key="2">
    <source>
        <dbReference type="ARBA" id="ARBA00022617"/>
    </source>
</evidence>
<dbReference type="NCBIfam" id="TIGR02046">
    <property type="entry name" value="sdhC_b558_fam"/>
    <property type="match status" value="1"/>
</dbReference>
<evidence type="ECO:0000256" key="8">
    <source>
        <dbReference type="SAM" id="Phobius"/>
    </source>
</evidence>
<organism evidence="9 10">
    <name type="scientific">Natronogracilivirga saccharolytica</name>
    <dbReference type="NCBI Taxonomy" id="2812953"/>
    <lineage>
        <taxon>Bacteria</taxon>
        <taxon>Pseudomonadati</taxon>
        <taxon>Balneolota</taxon>
        <taxon>Balneolia</taxon>
        <taxon>Balneolales</taxon>
        <taxon>Cyclonatronaceae</taxon>
        <taxon>Natronogracilivirga</taxon>
    </lineage>
</organism>
<dbReference type="CDD" id="cd03498">
    <property type="entry name" value="SQR_TypeB_2_TM"/>
    <property type="match status" value="1"/>
</dbReference>